<gene>
    <name evidence="2" type="ORF">POSPLADRAFT_1132320</name>
</gene>
<reference evidence="2 3" key="1">
    <citation type="submission" date="2017-04" db="EMBL/GenBank/DDBJ databases">
        <title>Genome Sequence of the Model Brown-Rot Fungus Postia placenta SB12.</title>
        <authorList>
            <consortium name="DOE Joint Genome Institute"/>
            <person name="Gaskell J."/>
            <person name="Kersten P."/>
            <person name="Larrondo L.F."/>
            <person name="Canessa P."/>
            <person name="Martinez D."/>
            <person name="Hibbett D."/>
            <person name="Schmoll M."/>
            <person name="Kubicek C.P."/>
            <person name="Martinez A.T."/>
            <person name="Yadav J."/>
            <person name="Master E."/>
            <person name="Magnuson J.K."/>
            <person name="James T."/>
            <person name="Yaver D."/>
            <person name="Berka R."/>
            <person name="Labutti K."/>
            <person name="Lipzen A."/>
            <person name="Aerts A."/>
            <person name="Barry K."/>
            <person name="Henrissat B."/>
            <person name="Blanchette R."/>
            <person name="Grigoriev I."/>
            <person name="Cullen D."/>
        </authorList>
    </citation>
    <scope>NUCLEOTIDE SEQUENCE [LARGE SCALE GENOMIC DNA]</scope>
    <source>
        <strain evidence="2 3">MAD-698-R-SB12</strain>
    </source>
</reference>
<dbReference type="RefSeq" id="XP_024342959.1">
    <property type="nucleotide sequence ID" value="XM_024484197.1"/>
</dbReference>
<sequence length="560" mass="61449">MATTGSSSSYCLSAQMPSSRRYPTEICMPSRFHGHCKHLKNTGTYHGACGNVRSEWREATTSNSLLPERGSYEPQDGGPAVVGSISRQAPGVKEAQTYVANGVADRHAAHPPLPSFLSFTGNIGALARAKQILQPTCGPSAADHTREADDVADDVADSVVDRHDRQDWRARSARIESATWVEQRLTVLSKLTLTRQPHGSQPPLSKVYKTPLSLFLSSPRPGSSLSTRFRLAFGYVCLLDQPPSTRKPDLINRRKRFKSQRMNGVGEQPTLRLMFDGQHLHPGVVARDCRAYVRKDTGDTARPPRALEVASDARQVALGREATANTCTPAWLPGSAGPLNESSLAKQRDHRAMGRSPLCAVTCDGQDLHPGLVARVCGASERKLFGKTARLLRAGSVGSVRGHMRRPIPGVRSGCPGLRGLWRKLHWRNSKTTARRGGRLGVQLHATANTFGSSCHGRSGLEGLWGKLHWRKARLCHRLGFDDRPGAVMSSRMDSDDKKYKTHTHNGYTGFSCARFTALSVLLHHACTMLTEYGYLKERDPASQCRRKTNQVQPDTSAEE</sequence>
<evidence type="ECO:0000313" key="3">
    <source>
        <dbReference type="Proteomes" id="UP000194127"/>
    </source>
</evidence>
<dbReference type="OrthoDB" id="10272488at2759"/>
<dbReference type="Proteomes" id="UP000194127">
    <property type="component" value="Unassembled WGS sequence"/>
</dbReference>
<dbReference type="EMBL" id="KZ110592">
    <property type="protein sequence ID" value="OSX66165.1"/>
    <property type="molecule type" value="Genomic_DNA"/>
</dbReference>
<protein>
    <submittedName>
        <fullName evidence="2">Uncharacterized protein</fullName>
    </submittedName>
</protein>
<dbReference type="GeneID" id="36329146"/>
<organism evidence="2 3">
    <name type="scientific">Postia placenta MAD-698-R-SB12</name>
    <dbReference type="NCBI Taxonomy" id="670580"/>
    <lineage>
        <taxon>Eukaryota</taxon>
        <taxon>Fungi</taxon>
        <taxon>Dikarya</taxon>
        <taxon>Basidiomycota</taxon>
        <taxon>Agaricomycotina</taxon>
        <taxon>Agaricomycetes</taxon>
        <taxon>Polyporales</taxon>
        <taxon>Adustoporiaceae</taxon>
        <taxon>Rhodonia</taxon>
    </lineage>
</organism>
<evidence type="ECO:0000313" key="2">
    <source>
        <dbReference type="EMBL" id="OSX66165.1"/>
    </source>
</evidence>
<evidence type="ECO:0000256" key="1">
    <source>
        <dbReference type="SAM" id="MobiDB-lite"/>
    </source>
</evidence>
<proteinExistence type="predicted"/>
<accession>A0A1X6NC04</accession>
<dbReference type="AlphaFoldDB" id="A0A1X6NC04"/>
<name>A0A1X6NC04_9APHY</name>
<keyword evidence="3" id="KW-1185">Reference proteome</keyword>
<feature type="region of interest" description="Disordered" evidence="1">
    <location>
        <begin position="60"/>
        <end position="79"/>
    </location>
</feature>